<evidence type="ECO:0000313" key="2">
    <source>
        <dbReference type="EMBL" id="KAL3307431.1"/>
    </source>
</evidence>
<accession>A0ABD2PNW8</accession>
<protein>
    <submittedName>
        <fullName evidence="2">Uncharacterized protein</fullName>
    </submittedName>
</protein>
<dbReference type="Proteomes" id="UP001626550">
    <property type="component" value="Unassembled WGS sequence"/>
</dbReference>
<feature type="compositionally biased region" description="Basic and acidic residues" evidence="1">
    <location>
        <begin position="44"/>
        <end position="65"/>
    </location>
</feature>
<evidence type="ECO:0000256" key="1">
    <source>
        <dbReference type="SAM" id="MobiDB-lite"/>
    </source>
</evidence>
<keyword evidence="3" id="KW-1185">Reference proteome</keyword>
<name>A0ABD2PNW8_9PLAT</name>
<sequence>MTLVCGIESLEDEKMFQDNESALSPDRFKSDLTSSIYRTSEGTAMKERKIEQGHSSKFSMDESPRQKMLPIRLDIDPSSTDQFNSLRSKSPLRNSKWHDPYARTHSQLVHDKKNTCSLLPQAANAGKQLFLLYKHTLAK</sequence>
<reference evidence="2 3" key="1">
    <citation type="submission" date="2024-11" db="EMBL/GenBank/DDBJ databases">
        <title>Adaptive evolution of stress response genes in parasites aligns with host niche diversity.</title>
        <authorList>
            <person name="Hahn C."/>
            <person name="Resl P."/>
        </authorList>
    </citation>
    <scope>NUCLEOTIDE SEQUENCE [LARGE SCALE GENOMIC DNA]</scope>
    <source>
        <strain evidence="2">EGGRZ-B1_66</strain>
        <tissue evidence="2">Body</tissue>
    </source>
</reference>
<comment type="caution">
    <text evidence="2">The sequence shown here is derived from an EMBL/GenBank/DDBJ whole genome shotgun (WGS) entry which is preliminary data.</text>
</comment>
<feature type="compositionally biased region" description="Polar residues" evidence="1">
    <location>
        <begin position="77"/>
        <end position="93"/>
    </location>
</feature>
<evidence type="ECO:0000313" key="3">
    <source>
        <dbReference type="Proteomes" id="UP001626550"/>
    </source>
</evidence>
<organism evidence="2 3">
    <name type="scientific">Cichlidogyrus casuarinus</name>
    <dbReference type="NCBI Taxonomy" id="1844966"/>
    <lineage>
        <taxon>Eukaryota</taxon>
        <taxon>Metazoa</taxon>
        <taxon>Spiralia</taxon>
        <taxon>Lophotrochozoa</taxon>
        <taxon>Platyhelminthes</taxon>
        <taxon>Monogenea</taxon>
        <taxon>Monopisthocotylea</taxon>
        <taxon>Dactylogyridea</taxon>
        <taxon>Ancyrocephalidae</taxon>
        <taxon>Cichlidogyrus</taxon>
    </lineage>
</organism>
<gene>
    <name evidence="2" type="ORF">Ciccas_014053</name>
</gene>
<proteinExistence type="predicted"/>
<dbReference type="AlphaFoldDB" id="A0ABD2PNW8"/>
<feature type="region of interest" description="Disordered" evidence="1">
    <location>
        <begin position="39"/>
        <end position="99"/>
    </location>
</feature>
<dbReference type="EMBL" id="JBJKFK010007375">
    <property type="protein sequence ID" value="KAL3307431.1"/>
    <property type="molecule type" value="Genomic_DNA"/>
</dbReference>